<keyword evidence="3" id="KW-0119">Carbohydrate metabolism</keyword>
<dbReference type="PANTHER" id="PTHR11177">
    <property type="entry name" value="CHITINASE"/>
    <property type="match status" value="1"/>
</dbReference>
<dbReference type="InterPro" id="IPR001223">
    <property type="entry name" value="Glyco_hydro18_cat"/>
</dbReference>
<keyword evidence="3" id="KW-0624">Polysaccharide degradation</keyword>
<dbReference type="GO" id="GO:0008843">
    <property type="term" value="F:endochitinase activity"/>
    <property type="evidence" value="ECO:0007669"/>
    <property type="project" value="UniProtKB-EC"/>
</dbReference>
<dbReference type="Proteomes" id="UP001144471">
    <property type="component" value="Unassembled WGS sequence"/>
</dbReference>
<evidence type="ECO:0000313" key="6">
    <source>
        <dbReference type="Proteomes" id="UP001144471"/>
    </source>
</evidence>
<comment type="catalytic activity">
    <reaction evidence="1">
        <text>Random endo-hydrolysis of N-acetyl-beta-D-glucosaminide (1-&gt;4)-beta-linkages in chitin and chitodextrins.</text>
        <dbReference type="EC" id="3.2.1.14"/>
    </reaction>
</comment>
<feature type="domain" description="GH18" evidence="4">
    <location>
        <begin position="391"/>
        <end position="853"/>
    </location>
</feature>
<keyword evidence="3" id="KW-0146">Chitin degradation</keyword>
<dbReference type="RefSeq" id="WP_281833199.1">
    <property type="nucleotide sequence ID" value="NZ_BSDY01000002.1"/>
</dbReference>
<dbReference type="GO" id="GO:0006032">
    <property type="term" value="P:chitin catabolic process"/>
    <property type="evidence" value="ECO:0007669"/>
    <property type="project" value="UniProtKB-KW"/>
</dbReference>
<dbReference type="Pfam" id="PF00704">
    <property type="entry name" value="Glyco_hydro_18"/>
    <property type="match status" value="1"/>
</dbReference>
<sequence>MSTKEYYDKFSAIKATVEKRTQSIKRRYDSLTSPSIELTDKIGKLEEMVTELEIVSTLDYHLELKLLIQEIEKLLEGEEEGGKPLNEPVIKILDLSLEGEALQATPREVSDPDNTIFKYKHILNSEGIEREVQEVITPDLVAFETNSPGTYSSVLEYFYDLKDGAGIKSKKVLSNQVIIHEEVEDEDFPRDLPYSNTWAYATQNGDAVEVTLNNTWGTIGNKLGIYVNGQLKETQSVNYTALNKGSAKNTVHLTSFKIKPTDDIKVVYKVTFKREDKEDAVVYYKSTTGIREISKPGGEEMCKYTKWDASLTGSADNLPIIWHNNSHWKADYWINEGDVPGAGENGWKRYDYPKCPDIFSPDLHPSFSPAVSHLAPMDPSEVKSLNTPMEKMHITYMPEWAKWGARKYTPKISPWDKVSHMQYSFIDIRPDYTGSFDLDKDTAIHEILANSVRDCPNYAGTPKIKPNIFDPGAAFSDWGSTSAFHTEFLKYSRKYPYVMPLMSLGGWSRSGYFRDAARDANREFFVSKCIELMRILNMRGIDIDWEFPQNKREGDLLDNRNDLGTPRASEDEGRLFTLLMKDLRAALDKAGEEDGKYYHLACAVSAGKVHMANSGAVNWHKYCDFISYMTYDTHGAFDPYTNHQSYTYQNLQEDQNITNPNSNATSIEDVIHYVTTNFGIPRYKLVVGSPFYSRGWSGVRKESQPNGQWPIPSLPGLYAKVNKYDIDINDLQGRAAPGVMDGGRGAGVMGLRHLNALKAGKTVSIATLDPNGPANPFDGTRLKGSNFKYYYDSVAQVPYLFSEKDGIFYTYEDEVSLDYKSKFVVNQGLAGLISWDISLDDYGTTAHGIEGESYHYDSLELEDHLLTNVIFENFKVK</sequence>
<dbReference type="GO" id="GO:0008061">
    <property type="term" value="F:chitin binding"/>
    <property type="evidence" value="ECO:0007669"/>
    <property type="project" value="InterPro"/>
</dbReference>
<dbReference type="Gene3D" id="3.20.20.80">
    <property type="entry name" value="Glycosidases"/>
    <property type="match status" value="2"/>
</dbReference>
<evidence type="ECO:0000256" key="3">
    <source>
        <dbReference type="ARBA" id="ARBA00023024"/>
    </source>
</evidence>
<comment type="caution">
    <text evidence="5">The sequence shown here is derived from an EMBL/GenBank/DDBJ whole genome shotgun (WGS) entry which is preliminary data.</text>
</comment>
<name>A0A9W6LLS9_9FUSO</name>
<evidence type="ECO:0000259" key="4">
    <source>
        <dbReference type="PROSITE" id="PS51910"/>
    </source>
</evidence>
<dbReference type="PROSITE" id="PS51910">
    <property type="entry name" value="GH18_2"/>
    <property type="match status" value="1"/>
</dbReference>
<keyword evidence="6" id="KW-1185">Reference proteome</keyword>
<dbReference type="InterPro" id="IPR011583">
    <property type="entry name" value="Chitinase_II/V-like_cat"/>
</dbReference>
<dbReference type="GO" id="GO:0005975">
    <property type="term" value="P:carbohydrate metabolic process"/>
    <property type="evidence" value="ECO:0007669"/>
    <property type="project" value="InterPro"/>
</dbReference>
<dbReference type="InterPro" id="IPR017853">
    <property type="entry name" value="GH"/>
</dbReference>
<organism evidence="5 6">
    <name type="scientific">Propionigenium maris DSM 9537</name>
    <dbReference type="NCBI Taxonomy" id="1123000"/>
    <lineage>
        <taxon>Bacteria</taxon>
        <taxon>Fusobacteriati</taxon>
        <taxon>Fusobacteriota</taxon>
        <taxon>Fusobacteriia</taxon>
        <taxon>Fusobacteriales</taxon>
        <taxon>Fusobacteriaceae</taxon>
        <taxon>Propionigenium</taxon>
    </lineage>
</organism>
<evidence type="ECO:0000256" key="1">
    <source>
        <dbReference type="ARBA" id="ARBA00000822"/>
    </source>
</evidence>
<dbReference type="InterPro" id="IPR029070">
    <property type="entry name" value="Chitinase_insertion_sf"/>
</dbReference>
<dbReference type="AlphaFoldDB" id="A0A9W6LLS9"/>
<protein>
    <recommendedName>
        <fullName evidence="2">chitinase</fullName>
        <ecNumber evidence="2">3.2.1.14</ecNumber>
    </recommendedName>
</protein>
<evidence type="ECO:0000313" key="5">
    <source>
        <dbReference type="EMBL" id="GLI54977.1"/>
    </source>
</evidence>
<dbReference type="Gene3D" id="3.10.50.10">
    <property type="match status" value="1"/>
</dbReference>
<dbReference type="SUPFAM" id="SSF51445">
    <property type="entry name" value="(Trans)glycosidases"/>
    <property type="match status" value="1"/>
</dbReference>
<accession>A0A9W6LLS9</accession>
<dbReference type="PANTHER" id="PTHR11177:SF317">
    <property type="entry name" value="CHITINASE 12-RELATED"/>
    <property type="match status" value="1"/>
</dbReference>
<gene>
    <name evidence="5" type="ORF">PM10SUCC1_04920</name>
</gene>
<dbReference type="EMBL" id="BSDY01000002">
    <property type="protein sequence ID" value="GLI54977.1"/>
    <property type="molecule type" value="Genomic_DNA"/>
</dbReference>
<proteinExistence type="predicted"/>
<dbReference type="EC" id="3.2.1.14" evidence="2"/>
<reference evidence="5" key="1">
    <citation type="submission" date="2022-12" db="EMBL/GenBank/DDBJ databases">
        <title>Reference genome sequencing for broad-spectrum identification of bacterial and archaeal isolates by mass spectrometry.</title>
        <authorList>
            <person name="Sekiguchi Y."/>
            <person name="Tourlousse D.M."/>
        </authorList>
    </citation>
    <scope>NUCLEOTIDE SEQUENCE</scope>
    <source>
        <strain evidence="5">10succ1</strain>
    </source>
</reference>
<dbReference type="SMART" id="SM00636">
    <property type="entry name" value="Glyco_18"/>
    <property type="match status" value="1"/>
</dbReference>
<dbReference type="InterPro" id="IPR050314">
    <property type="entry name" value="Glycosyl_Hydrlase_18"/>
</dbReference>
<evidence type="ECO:0000256" key="2">
    <source>
        <dbReference type="ARBA" id="ARBA00012729"/>
    </source>
</evidence>